<dbReference type="AlphaFoldDB" id="A0A3D8RKV5"/>
<proteinExistence type="predicted"/>
<evidence type="ECO:0000313" key="2">
    <source>
        <dbReference type="EMBL" id="RDW74576.1"/>
    </source>
</evidence>
<dbReference type="RefSeq" id="XP_026602344.1">
    <property type="nucleotide sequence ID" value="XM_026749254.1"/>
</dbReference>
<organism evidence="2 3">
    <name type="scientific">Aspergillus mulundensis</name>
    <dbReference type="NCBI Taxonomy" id="1810919"/>
    <lineage>
        <taxon>Eukaryota</taxon>
        <taxon>Fungi</taxon>
        <taxon>Dikarya</taxon>
        <taxon>Ascomycota</taxon>
        <taxon>Pezizomycotina</taxon>
        <taxon>Eurotiomycetes</taxon>
        <taxon>Eurotiomycetidae</taxon>
        <taxon>Eurotiales</taxon>
        <taxon>Aspergillaceae</taxon>
        <taxon>Aspergillus</taxon>
        <taxon>Aspergillus subgen. Nidulantes</taxon>
    </lineage>
</organism>
<dbReference type="OrthoDB" id="4509376at2759"/>
<reference evidence="2 3" key="1">
    <citation type="journal article" date="2018" name="IMA Fungus">
        <title>IMA Genome-F 9: Draft genome sequence of Annulohypoxylon stygium, Aspergillus mulundensis, Berkeleyomyces basicola (syn. Thielaviopsis basicola), Ceratocystis smalleyi, two Cercospora beticola strains, Coleophoma cylindrospora, Fusarium fracticaudum, Phialophora cf. hyalina, and Morchella septimelata.</title>
        <authorList>
            <person name="Wingfield B.D."/>
            <person name="Bills G.F."/>
            <person name="Dong Y."/>
            <person name="Huang W."/>
            <person name="Nel W.J."/>
            <person name="Swalarsk-Parry B.S."/>
            <person name="Vaghefi N."/>
            <person name="Wilken P.M."/>
            <person name="An Z."/>
            <person name="de Beer Z.W."/>
            <person name="De Vos L."/>
            <person name="Chen L."/>
            <person name="Duong T.A."/>
            <person name="Gao Y."/>
            <person name="Hammerbacher A."/>
            <person name="Kikkert J.R."/>
            <person name="Li Y."/>
            <person name="Li H."/>
            <person name="Li K."/>
            <person name="Li Q."/>
            <person name="Liu X."/>
            <person name="Ma X."/>
            <person name="Naidoo K."/>
            <person name="Pethybridge S.J."/>
            <person name="Sun J."/>
            <person name="Steenkamp E.T."/>
            <person name="van der Nest M.A."/>
            <person name="van Wyk S."/>
            <person name="Wingfield M.J."/>
            <person name="Xiong C."/>
            <person name="Yue Q."/>
            <person name="Zhang X."/>
        </authorList>
    </citation>
    <scope>NUCLEOTIDE SEQUENCE [LARGE SCALE GENOMIC DNA]</scope>
    <source>
        <strain evidence="2 3">DSM 5745</strain>
    </source>
</reference>
<evidence type="ECO:0000313" key="3">
    <source>
        <dbReference type="Proteomes" id="UP000256690"/>
    </source>
</evidence>
<name>A0A3D8RKV5_9EURO</name>
<feature type="compositionally biased region" description="Low complexity" evidence="1">
    <location>
        <begin position="50"/>
        <end position="66"/>
    </location>
</feature>
<feature type="compositionally biased region" description="Basic and acidic residues" evidence="1">
    <location>
        <begin position="31"/>
        <end position="42"/>
    </location>
</feature>
<gene>
    <name evidence="2" type="ORF">DSM5745_07238</name>
</gene>
<sequence>MSTTSQPSQPPKQSAYTQPSNPVTHNPSESHATEQRAHHHEYGTAPATITRGASSTPSTATTLSSAQKAKEESGKSLHAHSDVDTEYGVEQQPSEGDIAHAVEGHSRHRIQAGAHAGAVGSPQGPGAPARGEGVSNLQDLDRKAEEHQKILGDRVGRSPEPPVDDGVGGGEAVEREKVRERKLRQDRELHPKEVVQEETGEPVVGR</sequence>
<feature type="compositionally biased region" description="Basic and acidic residues" evidence="1">
    <location>
        <begin position="139"/>
        <end position="157"/>
    </location>
</feature>
<comment type="caution">
    <text evidence="2">The sequence shown here is derived from an EMBL/GenBank/DDBJ whole genome shotgun (WGS) entry which is preliminary data.</text>
</comment>
<protein>
    <submittedName>
        <fullName evidence="2">Uncharacterized protein</fullName>
    </submittedName>
</protein>
<evidence type="ECO:0000256" key="1">
    <source>
        <dbReference type="SAM" id="MobiDB-lite"/>
    </source>
</evidence>
<accession>A0A3D8RKV5</accession>
<feature type="region of interest" description="Disordered" evidence="1">
    <location>
        <begin position="1"/>
        <end position="206"/>
    </location>
</feature>
<feature type="compositionally biased region" description="Basic and acidic residues" evidence="1">
    <location>
        <begin position="68"/>
        <end position="83"/>
    </location>
</feature>
<dbReference type="GeneID" id="38117608"/>
<feature type="compositionally biased region" description="Polar residues" evidence="1">
    <location>
        <begin position="1"/>
        <end position="30"/>
    </location>
</feature>
<dbReference type="Proteomes" id="UP000256690">
    <property type="component" value="Unassembled WGS sequence"/>
</dbReference>
<keyword evidence="3" id="KW-1185">Reference proteome</keyword>
<dbReference type="EMBL" id="PVWQ01000008">
    <property type="protein sequence ID" value="RDW74576.1"/>
    <property type="molecule type" value="Genomic_DNA"/>
</dbReference>
<feature type="compositionally biased region" description="Basic and acidic residues" evidence="1">
    <location>
        <begin position="172"/>
        <end position="195"/>
    </location>
</feature>